<evidence type="ECO:0000313" key="2">
    <source>
        <dbReference type="Proteomes" id="UP000233469"/>
    </source>
</evidence>
<organism evidence="1 2">
    <name type="scientific">Rhizophagus irregularis</name>
    <dbReference type="NCBI Taxonomy" id="588596"/>
    <lineage>
        <taxon>Eukaryota</taxon>
        <taxon>Fungi</taxon>
        <taxon>Fungi incertae sedis</taxon>
        <taxon>Mucoromycota</taxon>
        <taxon>Glomeromycotina</taxon>
        <taxon>Glomeromycetes</taxon>
        <taxon>Glomerales</taxon>
        <taxon>Glomeraceae</taxon>
        <taxon>Rhizophagus</taxon>
    </lineage>
</organism>
<reference evidence="1 2" key="2">
    <citation type="submission" date="2017-10" db="EMBL/GenBank/DDBJ databases">
        <title>Extensive intraspecific genome diversity in a model arbuscular mycorrhizal fungus.</title>
        <authorList>
            <person name="Chen E.C.H."/>
            <person name="Morin E."/>
            <person name="Baudet D."/>
            <person name="Noel J."/>
            <person name="Ndikumana S."/>
            <person name="Charron P."/>
            <person name="St-Onge C."/>
            <person name="Giorgi J."/>
            <person name="Grigoriev I.V."/>
            <person name="Roux C."/>
            <person name="Martin F.M."/>
            <person name="Corradi N."/>
        </authorList>
    </citation>
    <scope>NUCLEOTIDE SEQUENCE [LARGE SCALE GENOMIC DNA]</scope>
    <source>
        <strain evidence="1 2">C2</strain>
    </source>
</reference>
<dbReference type="AlphaFoldDB" id="A0A2N1N1Y6"/>
<protein>
    <submittedName>
        <fullName evidence="1">Uncharacterized protein</fullName>
    </submittedName>
</protein>
<gene>
    <name evidence="1" type="ORF">RhiirC2_782936</name>
</gene>
<reference evidence="1 2" key="1">
    <citation type="submission" date="2016-04" db="EMBL/GenBank/DDBJ databases">
        <title>Genome analyses suggest a sexual origin of heterokaryosis in a supposedly ancient asexual fungus.</title>
        <authorList>
            <person name="Ropars J."/>
            <person name="Sedzielewska K."/>
            <person name="Noel J."/>
            <person name="Charron P."/>
            <person name="Farinelli L."/>
            <person name="Marton T."/>
            <person name="Kruger M."/>
            <person name="Pelin A."/>
            <person name="Brachmann A."/>
            <person name="Corradi N."/>
        </authorList>
    </citation>
    <scope>NUCLEOTIDE SEQUENCE [LARGE SCALE GENOMIC DNA]</scope>
    <source>
        <strain evidence="1 2">C2</strain>
    </source>
</reference>
<proteinExistence type="predicted"/>
<dbReference type="Proteomes" id="UP000233469">
    <property type="component" value="Unassembled WGS sequence"/>
</dbReference>
<comment type="caution">
    <text evidence="1">The sequence shown here is derived from an EMBL/GenBank/DDBJ whole genome shotgun (WGS) entry which is preliminary data.</text>
</comment>
<name>A0A2N1N1Y6_9GLOM</name>
<accession>A0A2N1N1Y6</accession>
<dbReference type="OrthoDB" id="2446407at2759"/>
<sequence>MSSIANTNFVHEEDIIYEEDLNAAELNNMNISELEDDVKEIYFIMKQMTVKTIIHSLTPIEYPLTSKEGVVIIYHMGALQ</sequence>
<dbReference type="VEuPathDB" id="FungiDB:FUN_011254"/>
<dbReference type="EMBL" id="LLXL01000905">
    <property type="protein sequence ID" value="PKK67891.1"/>
    <property type="molecule type" value="Genomic_DNA"/>
</dbReference>
<evidence type="ECO:0000313" key="1">
    <source>
        <dbReference type="EMBL" id="PKK67891.1"/>
    </source>
</evidence>